<keyword evidence="2" id="KW-0808">Transferase</keyword>
<dbReference type="InterPro" id="IPR016181">
    <property type="entry name" value="Acyl_CoA_acyltransferase"/>
</dbReference>
<dbReference type="Pfam" id="PF13302">
    <property type="entry name" value="Acetyltransf_3"/>
    <property type="match status" value="1"/>
</dbReference>
<dbReference type="SUPFAM" id="SSF55729">
    <property type="entry name" value="Acyl-CoA N-acyltransferases (Nat)"/>
    <property type="match status" value="1"/>
</dbReference>
<comment type="caution">
    <text evidence="2">The sequence shown here is derived from an EMBL/GenBank/DDBJ whole genome shotgun (WGS) entry which is preliminary data.</text>
</comment>
<evidence type="ECO:0000313" key="2">
    <source>
        <dbReference type="EMBL" id="HGG01270.1"/>
    </source>
</evidence>
<dbReference type="Gene3D" id="3.40.630.30">
    <property type="match status" value="1"/>
</dbReference>
<dbReference type="InterPro" id="IPR051531">
    <property type="entry name" value="N-acetyltransferase"/>
</dbReference>
<dbReference type="InterPro" id="IPR000182">
    <property type="entry name" value="GNAT_dom"/>
</dbReference>
<feature type="domain" description="N-acetyltransferase" evidence="1">
    <location>
        <begin position="10"/>
        <end position="179"/>
    </location>
</feature>
<dbReference type="AlphaFoldDB" id="A0A7C3VPF7"/>
<dbReference type="PROSITE" id="PS51186">
    <property type="entry name" value="GNAT"/>
    <property type="match status" value="1"/>
</dbReference>
<dbReference type="GO" id="GO:0016747">
    <property type="term" value="F:acyltransferase activity, transferring groups other than amino-acyl groups"/>
    <property type="evidence" value="ECO:0007669"/>
    <property type="project" value="InterPro"/>
</dbReference>
<sequence length="198" mass="22894">MKTFLETPRLQLGYFTEADANRLWELNRDPAVMRYINGGIPLDYDTIKNETIPHYLTYYKKYQHYGLWPAIEKFSGEFIGWFLFLPTVESTFAFKLNLAEPNEIEIGYRLKKSAWGKGYATEGAQAIVKKAFTEWGVERIVAWALAANTASRRVLEKTGLKFDRELSIPTHLIPQLPPEELTIFKYALNQQDFSLSSQ</sequence>
<accession>A0A7C3VPF7</accession>
<dbReference type="PANTHER" id="PTHR43792">
    <property type="entry name" value="GNAT FAMILY, PUTATIVE (AFU_ORTHOLOGUE AFUA_3G00765)-RELATED-RELATED"/>
    <property type="match status" value="1"/>
</dbReference>
<reference evidence="2" key="1">
    <citation type="journal article" date="2020" name="mSystems">
        <title>Genome- and Community-Level Interaction Insights into Carbon Utilization and Element Cycling Functions of Hydrothermarchaeota in Hydrothermal Sediment.</title>
        <authorList>
            <person name="Zhou Z."/>
            <person name="Liu Y."/>
            <person name="Xu W."/>
            <person name="Pan J."/>
            <person name="Luo Z.H."/>
            <person name="Li M."/>
        </authorList>
    </citation>
    <scope>NUCLEOTIDE SEQUENCE [LARGE SCALE GENOMIC DNA]</scope>
    <source>
        <strain evidence="2">SpSt-374</strain>
    </source>
</reference>
<dbReference type="EMBL" id="DSPX01000120">
    <property type="protein sequence ID" value="HGG01270.1"/>
    <property type="molecule type" value="Genomic_DNA"/>
</dbReference>
<gene>
    <name evidence="2" type="ORF">ENR15_11635</name>
</gene>
<protein>
    <submittedName>
        <fullName evidence="2">N-acetyltransferase</fullName>
    </submittedName>
</protein>
<organism evidence="2">
    <name type="scientific">Planktothricoides sp. SpSt-374</name>
    <dbReference type="NCBI Taxonomy" id="2282167"/>
    <lineage>
        <taxon>Bacteria</taxon>
        <taxon>Bacillati</taxon>
        <taxon>Cyanobacteriota</taxon>
        <taxon>Cyanophyceae</taxon>
        <taxon>Oscillatoriophycideae</taxon>
        <taxon>Oscillatoriales</taxon>
        <taxon>Oscillatoriaceae</taxon>
        <taxon>Planktothricoides</taxon>
    </lineage>
</organism>
<proteinExistence type="predicted"/>
<evidence type="ECO:0000259" key="1">
    <source>
        <dbReference type="PROSITE" id="PS51186"/>
    </source>
</evidence>
<dbReference type="PANTHER" id="PTHR43792:SF1">
    <property type="entry name" value="N-ACETYLTRANSFERASE DOMAIN-CONTAINING PROTEIN"/>
    <property type="match status" value="1"/>
</dbReference>
<name>A0A7C3VPF7_9CYAN</name>